<organism evidence="1 2">
    <name type="scientific">Diphasiastrum complanatum</name>
    <name type="common">Issler's clubmoss</name>
    <name type="synonym">Lycopodium complanatum</name>
    <dbReference type="NCBI Taxonomy" id="34168"/>
    <lineage>
        <taxon>Eukaryota</taxon>
        <taxon>Viridiplantae</taxon>
        <taxon>Streptophyta</taxon>
        <taxon>Embryophyta</taxon>
        <taxon>Tracheophyta</taxon>
        <taxon>Lycopodiopsida</taxon>
        <taxon>Lycopodiales</taxon>
        <taxon>Lycopodiaceae</taxon>
        <taxon>Lycopodioideae</taxon>
        <taxon>Diphasiastrum</taxon>
    </lineage>
</organism>
<gene>
    <name evidence="1" type="ORF">O6H91_10G031300</name>
</gene>
<accession>A0ACC2CFT8</accession>
<dbReference type="EMBL" id="CM055101">
    <property type="protein sequence ID" value="KAJ7540799.1"/>
    <property type="molecule type" value="Genomic_DNA"/>
</dbReference>
<name>A0ACC2CFT8_DIPCM</name>
<protein>
    <submittedName>
        <fullName evidence="1">Uncharacterized protein</fullName>
    </submittedName>
</protein>
<evidence type="ECO:0000313" key="1">
    <source>
        <dbReference type="EMBL" id="KAJ7540799.1"/>
    </source>
</evidence>
<sequence>MASWLRAAEELFEVVDRTAKQVVRDRAADESELSPSAASEHGQLQRKSNGALLEKNASAKSPVRSMPLLPSKSSAQTKESGDILVPTELKRSNSSSKADRRTEFGNKDESASAATNYAVSQSTIPSKLEDLGDVDTFKHSKSSAEVKGSEMDSVSQEPEHIETENVSLETRPEEVTVSESSMGPESLSNQRETDRKTQIRAHPDSSSQNRQGNDACSAQNASKGEIVEHVLRQTGEDRLVRCKLAAETDAVSVDLFVDRTSPKEVAETVEKSFPTKVIESSTNPMVALHKGAVPDDELKAEDQIVEARSLLQNAASSGKSKEARLAKVCAGLSSRLQEYKAENAQLEELLENERKLKDSLEVKINQLLQELAAEQASTNAIQIEMAAALSSKNSEIERLLSLGEKYKKQAELASQEVISLQADMEAIGKNRDMTETRMIQALREELASGEQRAEEERAAHSATRTAAVERETQLEHQVAEAISALMRMQGMVDEKTQKATDLEHKLSVLEVECATLNQQIQEKEVRAWRDQKRQSEEILQNAWREESERARKVQRDSEAKIVTLEAECQKLRVELTSVKRDCNQSSMKANAEMERHLNELTELLYLKQTQLEAMASEKAAALLQLEKESKLFREAKQAEAERNRLRGHVLGYDHDNDLRSFDSLGLQQRRIVSPSIQTAAKFLDSGVVSVGRFLWRRPLARIFLLFYLVFVHLFLMYLLHRLQEQADRTISSKEELEAAVAAGLLQHAF</sequence>
<keyword evidence="2" id="KW-1185">Reference proteome</keyword>
<evidence type="ECO:0000313" key="2">
    <source>
        <dbReference type="Proteomes" id="UP001162992"/>
    </source>
</evidence>
<reference evidence="2" key="1">
    <citation type="journal article" date="2024" name="Proc. Natl. Acad. Sci. U.S.A.">
        <title>Extraordinary preservation of gene collinearity over three hundred million years revealed in homosporous lycophytes.</title>
        <authorList>
            <person name="Li C."/>
            <person name="Wickell D."/>
            <person name="Kuo L.Y."/>
            <person name="Chen X."/>
            <person name="Nie B."/>
            <person name="Liao X."/>
            <person name="Peng D."/>
            <person name="Ji J."/>
            <person name="Jenkins J."/>
            <person name="Williams M."/>
            <person name="Shu S."/>
            <person name="Plott C."/>
            <person name="Barry K."/>
            <person name="Rajasekar S."/>
            <person name="Grimwood J."/>
            <person name="Han X."/>
            <person name="Sun S."/>
            <person name="Hou Z."/>
            <person name="He W."/>
            <person name="Dai G."/>
            <person name="Sun C."/>
            <person name="Schmutz J."/>
            <person name="Leebens-Mack J.H."/>
            <person name="Li F.W."/>
            <person name="Wang L."/>
        </authorList>
    </citation>
    <scope>NUCLEOTIDE SEQUENCE [LARGE SCALE GENOMIC DNA]</scope>
    <source>
        <strain evidence="2">cv. PW_Plant_1</strain>
    </source>
</reference>
<comment type="caution">
    <text evidence="1">The sequence shown here is derived from an EMBL/GenBank/DDBJ whole genome shotgun (WGS) entry which is preliminary data.</text>
</comment>
<dbReference type="Proteomes" id="UP001162992">
    <property type="component" value="Chromosome 10"/>
</dbReference>
<proteinExistence type="predicted"/>